<comment type="caution">
    <text evidence="5">The sequence shown here is derived from an EMBL/GenBank/DDBJ whole genome shotgun (WGS) entry which is preliminary data.</text>
</comment>
<dbReference type="InterPro" id="IPR001647">
    <property type="entry name" value="HTH_TetR"/>
</dbReference>
<dbReference type="EMBL" id="JARVWT010000004">
    <property type="protein sequence ID" value="MDH2331519.1"/>
    <property type="molecule type" value="Genomic_DNA"/>
</dbReference>
<dbReference type="GO" id="GO:0003677">
    <property type="term" value="F:DNA binding"/>
    <property type="evidence" value="ECO:0007669"/>
    <property type="project" value="UniProtKB-UniRule"/>
</dbReference>
<dbReference type="Proteomes" id="UP001229409">
    <property type="component" value="Unassembled WGS sequence"/>
</dbReference>
<feature type="domain" description="HTH tetR-type" evidence="4">
    <location>
        <begin position="10"/>
        <end position="70"/>
    </location>
</feature>
<name>A0AAP4EB21_PAEPO</name>
<evidence type="ECO:0000256" key="2">
    <source>
        <dbReference type="PROSITE-ProRule" id="PRU00335"/>
    </source>
</evidence>
<gene>
    <name evidence="5" type="ORF">QDS18_11600</name>
</gene>
<reference evidence="5" key="1">
    <citation type="submission" date="2023-04" db="EMBL/GenBank/DDBJ databases">
        <title>Uncovering the Secrets of Slow-Growing Bacteria in Tropical Savanna Soil through Cultivation and Genomic Analysis.</title>
        <authorList>
            <person name="Goncalves O.S."/>
            <person name="Santana M.F."/>
        </authorList>
    </citation>
    <scope>NUCLEOTIDE SEQUENCE</scope>
    <source>
        <strain evidence="5">ANTI</strain>
    </source>
</reference>
<dbReference type="InterPro" id="IPR009057">
    <property type="entry name" value="Homeodomain-like_sf"/>
</dbReference>
<accession>A0AAP4EB21</accession>
<feature type="transmembrane region" description="Helical" evidence="3">
    <location>
        <begin position="144"/>
        <end position="163"/>
    </location>
</feature>
<dbReference type="SUPFAM" id="SSF46689">
    <property type="entry name" value="Homeodomain-like"/>
    <property type="match status" value="1"/>
</dbReference>
<dbReference type="RefSeq" id="WP_176716834.1">
    <property type="nucleotide sequence ID" value="NZ_CP011420.1"/>
</dbReference>
<keyword evidence="1 2" id="KW-0238">DNA-binding</keyword>
<organism evidence="5 6">
    <name type="scientific">Paenibacillus polymyxa</name>
    <name type="common">Bacillus polymyxa</name>
    <dbReference type="NCBI Taxonomy" id="1406"/>
    <lineage>
        <taxon>Bacteria</taxon>
        <taxon>Bacillati</taxon>
        <taxon>Bacillota</taxon>
        <taxon>Bacilli</taxon>
        <taxon>Bacillales</taxon>
        <taxon>Paenibacillaceae</taxon>
        <taxon>Paenibacillus</taxon>
    </lineage>
</organism>
<dbReference type="PRINTS" id="PR00455">
    <property type="entry name" value="HTHTETR"/>
</dbReference>
<keyword evidence="3" id="KW-0812">Transmembrane</keyword>
<evidence type="ECO:0000313" key="6">
    <source>
        <dbReference type="Proteomes" id="UP001229409"/>
    </source>
</evidence>
<evidence type="ECO:0000256" key="3">
    <source>
        <dbReference type="SAM" id="Phobius"/>
    </source>
</evidence>
<feature type="DNA-binding region" description="H-T-H motif" evidence="2">
    <location>
        <begin position="33"/>
        <end position="52"/>
    </location>
</feature>
<dbReference type="Pfam" id="PF00440">
    <property type="entry name" value="TetR_N"/>
    <property type="match status" value="1"/>
</dbReference>
<protein>
    <submittedName>
        <fullName evidence="5">TetR/AcrR family transcriptional regulator</fullName>
    </submittedName>
</protein>
<dbReference type="PANTHER" id="PTHR43479">
    <property type="entry name" value="ACREF/ENVCD OPERON REPRESSOR-RELATED"/>
    <property type="match status" value="1"/>
</dbReference>
<dbReference type="AlphaFoldDB" id="A0AAP4EB21"/>
<sequence length="189" mass="22118">MGVKIDRRILKTKAAIFNAFIGLISEKDFEEITINEIADRANVNRGTIYFHYTDKYDLLNKCIDEHLSRMISVCISTDPNQEKVDFIHSLLPVFQYFEQNHTFFASMLSNKGIPAFREHMLEIVTGNIKDQVNMEDLNKGYDKLLITHFMAFAFIGVIEWWIINNMPHSPKYMAEQVWGLFKRNQVYPS</sequence>
<proteinExistence type="predicted"/>
<evidence type="ECO:0000259" key="4">
    <source>
        <dbReference type="PROSITE" id="PS50977"/>
    </source>
</evidence>
<dbReference type="PROSITE" id="PS50977">
    <property type="entry name" value="HTH_TETR_2"/>
    <property type="match status" value="1"/>
</dbReference>
<dbReference type="InterPro" id="IPR050624">
    <property type="entry name" value="HTH-type_Tx_Regulator"/>
</dbReference>
<keyword evidence="3" id="KW-1133">Transmembrane helix</keyword>
<dbReference type="Pfam" id="PF14278">
    <property type="entry name" value="TetR_C_8"/>
    <property type="match status" value="1"/>
</dbReference>
<dbReference type="Gene3D" id="1.10.357.10">
    <property type="entry name" value="Tetracycline Repressor, domain 2"/>
    <property type="match status" value="1"/>
</dbReference>
<evidence type="ECO:0000256" key="1">
    <source>
        <dbReference type="ARBA" id="ARBA00023125"/>
    </source>
</evidence>
<evidence type="ECO:0000313" key="5">
    <source>
        <dbReference type="EMBL" id="MDH2331519.1"/>
    </source>
</evidence>
<dbReference type="PANTHER" id="PTHR43479:SF7">
    <property type="entry name" value="TETR-FAMILY TRANSCRIPTIONAL REGULATOR"/>
    <property type="match status" value="1"/>
</dbReference>
<dbReference type="InterPro" id="IPR039532">
    <property type="entry name" value="TetR_C_Firmicutes"/>
</dbReference>
<keyword evidence="3" id="KW-0472">Membrane</keyword>